<dbReference type="Gene3D" id="3.40.50.10610">
    <property type="entry name" value="ABC-type transport auxiliary lipoprotein component"/>
    <property type="match status" value="1"/>
</dbReference>
<feature type="signal peptide" evidence="1">
    <location>
        <begin position="1"/>
        <end position="21"/>
    </location>
</feature>
<evidence type="ECO:0000256" key="1">
    <source>
        <dbReference type="SAM" id="SignalP"/>
    </source>
</evidence>
<feature type="domain" description="ABC-type transport auxiliary lipoprotein component" evidence="2">
    <location>
        <begin position="55"/>
        <end position="185"/>
    </location>
</feature>
<evidence type="ECO:0000313" key="3">
    <source>
        <dbReference type="EMBL" id="ACL72581.1"/>
    </source>
</evidence>
<dbReference type="Proteomes" id="UP000002383">
    <property type="component" value="Chromosome"/>
</dbReference>
<dbReference type="Pfam" id="PF03886">
    <property type="entry name" value="ABC_trans_aux"/>
    <property type="match status" value="1"/>
</dbReference>
<dbReference type="HOGENOM" id="CLU_1365689_0_0_6"/>
<keyword evidence="1" id="KW-0732">Signal</keyword>
<sequence precursor="true">MNHRSLLTRLVQTMLTMALLAGLSACSVGVDLQRPAPVKQTFLIELQRDNILAPATAPSLVIAPVRMASAYEGRALVYRMQDDRFESDYYNQWFTAPRDQLGEAVAYWMRRGSVFADVLPPTLAGEADYRLDLVVTDFYVDMRDAADHRARVTLQAYLSARETAGRRLIARVEVAADAAVVPAEGESVGNAQSRVTALADALGKALVKLETSLAQALN</sequence>
<reference evidence="3 4" key="1">
    <citation type="journal article" date="2011" name="Stand. Genomic Sci.">
        <title>Complete genome sequence of 'Thioalkalivibrio sulfidophilus' HL-EbGr7.</title>
        <authorList>
            <person name="Muyzer G."/>
            <person name="Sorokin D.Y."/>
            <person name="Mavromatis K."/>
            <person name="Lapidus A."/>
            <person name="Clum A."/>
            <person name="Ivanova N."/>
            <person name="Pati A."/>
            <person name="d'Haeseleer P."/>
            <person name="Woyke T."/>
            <person name="Kyrpides N.C."/>
        </authorList>
    </citation>
    <scope>NUCLEOTIDE SEQUENCE [LARGE SCALE GENOMIC DNA]</scope>
    <source>
        <strain evidence="3 4">HL-EbGR7</strain>
    </source>
</reference>
<dbReference type="EMBL" id="CP001339">
    <property type="protein sequence ID" value="ACL72581.1"/>
    <property type="molecule type" value="Genomic_DNA"/>
</dbReference>
<keyword evidence="4" id="KW-1185">Reference proteome</keyword>
<evidence type="ECO:0000313" key="4">
    <source>
        <dbReference type="Proteomes" id="UP000002383"/>
    </source>
</evidence>
<dbReference type="eggNOG" id="COG3009">
    <property type="taxonomic scope" value="Bacteria"/>
</dbReference>
<dbReference type="SUPFAM" id="SSF159594">
    <property type="entry name" value="XCC0632-like"/>
    <property type="match status" value="1"/>
</dbReference>
<dbReference type="InterPro" id="IPR005586">
    <property type="entry name" value="ABC_trans_aux"/>
</dbReference>
<proteinExistence type="predicted"/>
<gene>
    <name evidence="3" type="ordered locus">Tgr7_1497</name>
</gene>
<protein>
    <recommendedName>
        <fullName evidence="2">ABC-type transport auxiliary lipoprotein component domain-containing protein</fullName>
    </recommendedName>
</protein>
<evidence type="ECO:0000259" key="2">
    <source>
        <dbReference type="Pfam" id="PF03886"/>
    </source>
</evidence>
<dbReference type="RefSeq" id="WP_012638064.1">
    <property type="nucleotide sequence ID" value="NC_011901.1"/>
</dbReference>
<dbReference type="STRING" id="396588.Tgr7_1497"/>
<name>B8GRM7_THISH</name>
<dbReference type="AlphaFoldDB" id="B8GRM7"/>
<dbReference type="PROSITE" id="PS51257">
    <property type="entry name" value="PROKAR_LIPOPROTEIN"/>
    <property type="match status" value="1"/>
</dbReference>
<feature type="chain" id="PRO_5002870463" description="ABC-type transport auxiliary lipoprotein component domain-containing protein" evidence="1">
    <location>
        <begin position="22"/>
        <end position="218"/>
    </location>
</feature>
<accession>B8GRM7</accession>
<organism evidence="3 4">
    <name type="scientific">Thioalkalivibrio sulfidiphilus (strain HL-EbGR7)</name>
    <dbReference type="NCBI Taxonomy" id="396588"/>
    <lineage>
        <taxon>Bacteria</taxon>
        <taxon>Pseudomonadati</taxon>
        <taxon>Pseudomonadota</taxon>
        <taxon>Gammaproteobacteria</taxon>
        <taxon>Chromatiales</taxon>
        <taxon>Ectothiorhodospiraceae</taxon>
        <taxon>Thioalkalivibrio</taxon>
    </lineage>
</organism>
<dbReference type="KEGG" id="tgr:Tgr7_1497"/>